<feature type="domain" description="MucBP" evidence="4">
    <location>
        <begin position="439"/>
        <end position="503"/>
    </location>
</feature>
<organism evidence="5 6">
    <name type="scientific">Erysipelothrix inopinata</name>
    <dbReference type="NCBI Taxonomy" id="225084"/>
    <lineage>
        <taxon>Bacteria</taxon>
        <taxon>Bacillati</taxon>
        <taxon>Bacillota</taxon>
        <taxon>Erysipelotrichia</taxon>
        <taxon>Erysipelotrichales</taxon>
        <taxon>Erysipelotrichaceae</taxon>
        <taxon>Erysipelothrix</taxon>
    </lineage>
</organism>
<sequence>MNKIKVLIMLVLSLTLSISIYPPVHADTEVTDLNTPYDIRALFPNKSIERAVRQELSLSSDETVVTQEQLDAIDSLFIRENNTQIQSFKEFSSLKNLELLVLRGSSDIKDFQSIDSLPKLNDLVLTEPDLVSYAGIEKGSLRSLEVIAPNPRILDLGESMLEPISKTNITRLTLNNAGIENKHINTLKNNQSLSSINVSNLQPRDVNSVGSPLKDRLVVQGNETMANKITAFEPFTVFTRLTSLNLIDNPVKDLTGLDTLTNPYVSLDINAEGHNSNQFNPNLPQISDFSSVVLDNGSGIGFVLHHAYKIQQNPMLTYDETTDEIVLNLDYITAPKSYDPKTKTMKNALIAPERVESSKSDTNPLGDYSPKNQRYTYDENYSLKSIRWNREDLIDVLEKDTPKKLQTLHFRFYDDGSPYGQQAFQILIFATLPEMNGSDVTVHYVDNNDNPIADSITLSGHNKLGQDYTTLKQTFEFYDFISATSNTRGVFTKEPQEVIYKYQRKDAAPVIVNHFDTAGEPLAESSMLDGSGKYGLSYSTHAVDIESYDLIETPTNATGTFTQEIQFVNYIYARKNSGDVIVNHVDTDGIKLVDSDLLSGESKLGLPYATTSHDIKNYELKETPNNANGIFSLETQSVTYVYSRKNAGNISVNHVDELGNKLADSETIDGTHQLGKPYTTSSASITNYELLRTPDNATGTFTAEEQIVTYTYKRKNAGNIVVEHVDTQGNTLATTVVLEGNNKLGLPFKTESVSIKYFELTTVPSNASGTYTENDQTVTYIYKRKNAGNVIVKHLDDEGNEIIKPEFISGLNKYGLPYETEAMNSEDYDFVSVTDNAKGLFTLEDQVVIYTYSQPVVLGVKKKPKEQIKKPLISKETPAEVTTHVLPATGVAPSYIGFGSVLLGSMLIVVKLMKRKEN</sequence>
<feature type="domain" description="MucBP" evidence="4">
    <location>
        <begin position="509"/>
        <end position="572"/>
    </location>
</feature>
<keyword evidence="2" id="KW-0472">Membrane</keyword>
<dbReference type="InterPro" id="IPR001611">
    <property type="entry name" value="Leu-rich_rpt"/>
</dbReference>
<dbReference type="AlphaFoldDB" id="A0A7G9S1C9"/>
<feature type="domain" description="MucBP" evidence="4">
    <location>
        <begin position="580"/>
        <end position="642"/>
    </location>
</feature>
<dbReference type="InterPro" id="IPR009459">
    <property type="entry name" value="MucBP_dom"/>
</dbReference>
<keyword evidence="1" id="KW-0677">Repeat</keyword>
<evidence type="ECO:0000256" key="2">
    <source>
        <dbReference type="SAM" id="Phobius"/>
    </source>
</evidence>
<keyword evidence="2" id="KW-1133">Transmembrane helix</keyword>
<evidence type="ECO:0000259" key="4">
    <source>
        <dbReference type="Pfam" id="PF06458"/>
    </source>
</evidence>
<evidence type="ECO:0000313" key="6">
    <source>
        <dbReference type="Proteomes" id="UP000515928"/>
    </source>
</evidence>
<dbReference type="RefSeq" id="WP_187534853.1">
    <property type="nucleotide sequence ID" value="NZ_CBCSHU010000003.1"/>
</dbReference>
<dbReference type="Proteomes" id="UP000515928">
    <property type="component" value="Chromosome"/>
</dbReference>
<dbReference type="Pfam" id="PF06458">
    <property type="entry name" value="MucBP"/>
    <property type="match status" value="6"/>
</dbReference>
<evidence type="ECO:0000256" key="1">
    <source>
        <dbReference type="ARBA" id="ARBA00022737"/>
    </source>
</evidence>
<dbReference type="PROSITE" id="PS51450">
    <property type="entry name" value="LRR"/>
    <property type="match status" value="1"/>
</dbReference>
<feature type="chain" id="PRO_5028811867" evidence="3">
    <location>
        <begin position="27"/>
        <end position="918"/>
    </location>
</feature>
<proteinExistence type="predicted"/>
<dbReference type="KEGG" id="eio:H9L01_04680"/>
<gene>
    <name evidence="5" type="ORF">H9L01_04680</name>
</gene>
<evidence type="ECO:0000313" key="5">
    <source>
        <dbReference type="EMBL" id="QNN61654.1"/>
    </source>
</evidence>
<keyword evidence="6" id="KW-1185">Reference proteome</keyword>
<feature type="signal peptide" evidence="3">
    <location>
        <begin position="1"/>
        <end position="26"/>
    </location>
</feature>
<keyword evidence="3" id="KW-0732">Signal</keyword>
<feature type="domain" description="MucBP" evidence="4">
    <location>
        <begin position="789"/>
        <end position="852"/>
    </location>
</feature>
<keyword evidence="2" id="KW-0812">Transmembrane</keyword>
<dbReference type="SUPFAM" id="SSF52058">
    <property type="entry name" value="L domain-like"/>
    <property type="match status" value="1"/>
</dbReference>
<accession>A0A7G9S1C9</accession>
<feature type="domain" description="MucBP" evidence="4">
    <location>
        <begin position="719"/>
        <end position="783"/>
    </location>
</feature>
<dbReference type="InterPro" id="IPR032675">
    <property type="entry name" value="LRR_dom_sf"/>
</dbReference>
<feature type="domain" description="MucBP" evidence="4">
    <location>
        <begin position="649"/>
        <end position="713"/>
    </location>
</feature>
<name>A0A7G9S1C9_9FIRM</name>
<feature type="transmembrane region" description="Helical" evidence="2">
    <location>
        <begin position="895"/>
        <end position="913"/>
    </location>
</feature>
<dbReference type="Gene3D" id="3.80.10.10">
    <property type="entry name" value="Ribonuclease Inhibitor"/>
    <property type="match status" value="1"/>
</dbReference>
<evidence type="ECO:0000256" key="3">
    <source>
        <dbReference type="SAM" id="SignalP"/>
    </source>
</evidence>
<protein>
    <submittedName>
        <fullName evidence="5">MucBP domain-containing protein</fullName>
    </submittedName>
</protein>
<dbReference type="Gene3D" id="3.10.20.320">
    <property type="entry name" value="Putative peptidoglycan bound protein (lpxtg motif)"/>
    <property type="match status" value="6"/>
</dbReference>
<reference evidence="5 6" key="1">
    <citation type="submission" date="2020-08" db="EMBL/GenBank/DDBJ databases">
        <title>Genome sequence of Erysipelothrix inopinata DSM 15511T.</title>
        <authorList>
            <person name="Hyun D.-W."/>
            <person name="Bae J.-W."/>
        </authorList>
    </citation>
    <scope>NUCLEOTIDE SEQUENCE [LARGE SCALE GENOMIC DNA]</scope>
    <source>
        <strain evidence="5 6">DSM 15511</strain>
    </source>
</reference>
<dbReference type="EMBL" id="CP060715">
    <property type="protein sequence ID" value="QNN61654.1"/>
    <property type="molecule type" value="Genomic_DNA"/>
</dbReference>